<feature type="region of interest" description="Disordered" evidence="1">
    <location>
        <begin position="216"/>
        <end position="235"/>
    </location>
</feature>
<protein>
    <recommendedName>
        <fullName evidence="4">CCHC-type domain-containing protein</fullName>
    </recommendedName>
</protein>
<evidence type="ECO:0008006" key="4">
    <source>
        <dbReference type="Google" id="ProtNLM"/>
    </source>
</evidence>
<evidence type="ECO:0000313" key="2">
    <source>
        <dbReference type="EMBL" id="KAK6128141.1"/>
    </source>
</evidence>
<feature type="compositionally biased region" description="Basic and acidic residues" evidence="1">
    <location>
        <begin position="60"/>
        <end position="69"/>
    </location>
</feature>
<dbReference type="Proteomes" id="UP001318860">
    <property type="component" value="Unassembled WGS sequence"/>
</dbReference>
<accession>A0ABR0V284</accession>
<organism evidence="2 3">
    <name type="scientific">Rehmannia glutinosa</name>
    <name type="common">Chinese foxglove</name>
    <dbReference type="NCBI Taxonomy" id="99300"/>
    <lineage>
        <taxon>Eukaryota</taxon>
        <taxon>Viridiplantae</taxon>
        <taxon>Streptophyta</taxon>
        <taxon>Embryophyta</taxon>
        <taxon>Tracheophyta</taxon>
        <taxon>Spermatophyta</taxon>
        <taxon>Magnoliopsida</taxon>
        <taxon>eudicotyledons</taxon>
        <taxon>Gunneridae</taxon>
        <taxon>Pentapetalae</taxon>
        <taxon>asterids</taxon>
        <taxon>lamiids</taxon>
        <taxon>Lamiales</taxon>
        <taxon>Orobanchaceae</taxon>
        <taxon>Rehmannieae</taxon>
        <taxon>Rehmannia</taxon>
    </lineage>
</organism>
<dbReference type="EMBL" id="JABTTQ020001823">
    <property type="protein sequence ID" value="KAK6128141.1"/>
    <property type="molecule type" value="Genomic_DNA"/>
</dbReference>
<comment type="caution">
    <text evidence="2">The sequence shown here is derived from an EMBL/GenBank/DDBJ whole genome shotgun (WGS) entry which is preliminary data.</text>
</comment>
<feature type="region of interest" description="Disordered" evidence="1">
    <location>
        <begin position="1"/>
        <end position="79"/>
    </location>
</feature>
<evidence type="ECO:0000313" key="3">
    <source>
        <dbReference type="Proteomes" id="UP001318860"/>
    </source>
</evidence>
<name>A0ABR0V284_REHGL</name>
<reference evidence="2 3" key="1">
    <citation type="journal article" date="2021" name="Comput. Struct. Biotechnol. J.">
        <title>De novo genome assembly of the potent medicinal plant Rehmannia glutinosa using nanopore technology.</title>
        <authorList>
            <person name="Ma L."/>
            <person name="Dong C."/>
            <person name="Song C."/>
            <person name="Wang X."/>
            <person name="Zheng X."/>
            <person name="Niu Y."/>
            <person name="Chen S."/>
            <person name="Feng W."/>
        </authorList>
    </citation>
    <scope>NUCLEOTIDE SEQUENCE [LARGE SCALE GENOMIC DNA]</scope>
    <source>
        <strain evidence="2">DH-2019</strain>
    </source>
</reference>
<keyword evidence="3" id="KW-1185">Reference proteome</keyword>
<proteinExistence type="predicted"/>
<evidence type="ECO:0000256" key="1">
    <source>
        <dbReference type="SAM" id="MobiDB-lite"/>
    </source>
</evidence>
<gene>
    <name evidence="2" type="ORF">DH2020_038119</name>
</gene>
<feature type="compositionally biased region" description="Basic and acidic residues" evidence="1">
    <location>
        <begin position="223"/>
        <end position="235"/>
    </location>
</feature>
<sequence>MLINDIVFDENVDKDTEGNGNDKTTPEESESSVQSSEHEFDSEQPLETEDQHRGRPTRARRFEKDEAPNKGKRKENALQTLGRQKYIVTCKFCNEKGHNQKGCKKKKLAQENPRLYEDLQPQPEEMTQASDIPQQTQDEELTTKHVQLPVDVNIKGGNQILENASTIMKMTARKKTFRGSGFPPPRVQTPSMDEGIKLIHKGGKNYVTMSNLAAATSSSLKRMHQDTDAEKKQNL</sequence>